<evidence type="ECO:0000256" key="2">
    <source>
        <dbReference type="ARBA" id="ARBA00022529"/>
    </source>
</evidence>
<dbReference type="EMBL" id="JACGET010000011">
    <property type="protein sequence ID" value="MBN3106516.1"/>
    <property type="molecule type" value="Genomic_DNA"/>
</dbReference>
<dbReference type="InterPro" id="IPR051018">
    <property type="entry name" value="Bacteriophage_GH24"/>
</dbReference>
<dbReference type="HAMAP" id="MF_04110">
    <property type="entry name" value="ENDOLYSIN_T4"/>
    <property type="match status" value="1"/>
</dbReference>
<dbReference type="InterPro" id="IPR023346">
    <property type="entry name" value="Lysozyme-like_dom_sf"/>
</dbReference>
<dbReference type="InterPro" id="IPR034690">
    <property type="entry name" value="Endolysin_T4_type"/>
</dbReference>
<keyword evidence="5 6" id="KW-0326">Glycosidase</keyword>
<evidence type="ECO:0000256" key="4">
    <source>
        <dbReference type="ARBA" id="ARBA00022801"/>
    </source>
</evidence>
<dbReference type="CDD" id="cd16901">
    <property type="entry name" value="lyz_P1"/>
    <property type="match status" value="1"/>
</dbReference>
<keyword evidence="7" id="KW-1133">Transmembrane helix</keyword>
<proteinExistence type="inferred from homology"/>
<organism evidence="9 10">
    <name type="scientific">Pectobacterium brasiliense</name>
    <dbReference type="NCBI Taxonomy" id="180957"/>
    <lineage>
        <taxon>Bacteria</taxon>
        <taxon>Pseudomonadati</taxon>
        <taxon>Pseudomonadota</taxon>
        <taxon>Gammaproteobacteria</taxon>
        <taxon>Enterobacterales</taxon>
        <taxon>Pectobacteriaceae</taxon>
        <taxon>Pectobacterium</taxon>
    </lineage>
</organism>
<dbReference type="GO" id="GO:0042742">
    <property type="term" value="P:defense response to bacterium"/>
    <property type="evidence" value="ECO:0007669"/>
    <property type="project" value="UniProtKB-KW"/>
</dbReference>
<dbReference type="SUPFAM" id="SSF53955">
    <property type="entry name" value="Lysozyme-like"/>
    <property type="match status" value="1"/>
</dbReference>
<dbReference type="Proteomes" id="UP000269351">
    <property type="component" value="Chromosome"/>
</dbReference>
<evidence type="ECO:0000256" key="1">
    <source>
        <dbReference type="ARBA" id="ARBA00000632"/>
    </source>
</evidence>
<evidence type="ECO:0000313" key="8">
    <source>
        <dbReference type="EMBL" id="MBN3106516.1"/>
    </source>
</evidence>
<dbReference type="Gene3D" id="1.10.530.40">
    <property type="match status" value="1"/>
</dbReference>
<protein>
    <recommendedName>
        <fullName evidence="6">Lysozyme</fullName>
        <ecNumber evidence="6">3.2.1.17</ecNumber>
    </recommendedName>
</protein>
<reference evidence="8 11" key="1">
    <citation type="submission" date="2020-07" db="EMBL/GenBank/DDBJ databases">
        <title>A pangenomic view of the genus Pectobacterium provides insights into genome organization, phylogeny, and virulence.</title>
        <authorList>
            <person name="Jonkheer E."/>
            <person name="Brankovics B."/>
            <person name="Houwers I."/>
            <person name="Van Der Wolf J."/>
            <person name="Bonants P."/>
            <person name="Vreeburg R."/>
            <person name="Bollema R."/>
            <person name="De Haan J."/>
            <person name="Berke L."/>
            <person name="De Ridder D."/>
            <person name="Smit S."/>
            <person name="Van Der Lee T.A.J."/>
        </authorList>
    </citation>
    <scope>NUCLEOTIDE SEQUENCE [LARGE SCALE GENOMIC DNA]</scope>
    <source>
        <strain evidence="8 11">NAK:384</strain>
    </source>
</reference>
<keyword evidence="7" id="KW-0472">Membrane</keyword>
<dbReference type="GO" id="GO:0031640">
    <property type="term" value="P:killing of cells of another organism"/>
    <property type="evidence" value="ECO:0007669"/>
    <property type="project" value="UniProtKB-KW"/>
</dbReference>
<reference evidence="9 10" key="2">
    <citation type="submission" date="2020-11" db="EMBL/GenBank/DDBJ databases">
        <title>Complete genome sequence of Pectobacterium brasiliense strain F126.</title>
        <authorList>
            <person name="Miroshnikov K."/>
            <person name="Vo T.N.H."/>
            <person name="Khodykina M.V."/>
            <person name="Kabanova A.P."/>
            <person name="Shneider M."/>
            <person name="Korzhenkov A."/>
            <person name="Toschakov S.V."/>
            <person name="Miroshnikov K.A."/>
            <person name="Ignatov A.N."/>
            <person name="Mikhailova Y.V."/>
            <person name="Shelenkov A."/>
            <person name="Yanushevich Y.G."/>
            <person name="Evseev P.V."/>
        </authorList>
    </citation>
    <scope>NUCLEOTIDE SEQUENCE [LARGE SCALE GENOMIC DNA]</scope>
    <source>
        <strain evidence="9 10">F126</strain>
    </source>
</reference>
<keyword evidence="2 6" id="KW-0929">Antimicrobial</keyword>
<evidence type="ECO:0000256" key="6">
    <source>
        <dbReference type="RuleBase" id="RU003788"/>
    </source>
</evidence>
<keyword evidence="4 6" id="KW-0378">Hydrolase</keyword>
<dbReference type="GO" id="GO:0003796">
    <property type="term" value="F:lysozyme activity"/>
    <property type="evidence" value="ECO:0007669"/>
    <property type="project" value="UniProtKB-EC"/>
</dbReference>
<comment type="similarity">
    <text evidence="6">Belongs to the glycosyl hydrolase 24 family.</text>
</comment>
<dbReference type="AlphaFoldDB" id="A0A433NJF3"/>
<dbReference type="EC" id="3.2.1.17" evidence="6"/>
<dbReference type="GO" id="GO:0016998">
    <property type="term" value="P:cell wall macromolecule catabolic process"/>
    <property type="evidence" value="ECO:0007669"/>
    <property type="project" value="InterPro"/>
</dbReference>
<keyword evidence="3 6" id="KW-0081">Bacteriolytic enzyme</keyword>
<dbReference type="PANTHER" id="PTHR38107">
    <property type="match status" value="1"/>
</dbReference>
<evidence type="ECO:0000256" key="7">
    <source>
        <dbReference type="SAM" id="Phobius"/>
    </source>
</evidence>
<dbReference type="InterPro" id="IPR002196">
    <property type="entry name" value="Glyco_hydro_24"/>
</dbReference>
<sequence length="182" mass="19655">MSKRKIVAGVVCSVGVIIGIVLDNGQVRTNKAGLELIGNAESCRRDPYVCPAGRLTDGIGNTHGVVSGTRKTDEQIAADWQKNILDAERCINREFRGRDMPDNTFSAMVSGAFRLGCTGLKTYYSSASGQRVQTSIHKWAQAGSWANMCSHLPDFVNGGGQRLPGLVIRAEKEKALCLSDIQ</sequence>
<feature type="transmembrane region" description="Helical" evidence="7">
    <location>
        <begin position="6"/>
        <end position="22"/>
    </location>
</feature>
<keyword evidence="7" id="KW-0812">Transmembrane</keyword>
<dbReference type="InterPro" id="IPR023347">
    <property type="entry name" value="Lysozyme_dom_sf"/>
</dbReference>
<dbReference type="Proteomes" id="UP000762586">
    <property type="component" value="Unassembled WGS sequence"/>
</dbReference>
<evidence type="ECO:0000313" key="9">
    <source>
        <dbReference type="EMBL" id="QPK23438.1"/>
    </source>
</evidence>
<evidence type="ECO:0000313" key="11">
    <source>
        <dbReference type="Proteomes" id="UP000762586"/>
    </source>
</evidence>
<dbReference type="EMBL" id="CP065031">
    <property type="protein sequence ID" value="QPK23438.1"/>
    <property type="molecule type" value="Genomic_DNA"/>
</dbReference>
<dbReference type="RefSeq" id="WP_119870657.1">
    <property type="nucleotide sequence ID" value="NZ_CP059955.1"/>
</dbReference>
<dbReference type="Pfam" id="PF00959">
    <property type="entry name" value="Phage_lysozyme"/>
    <property type="match status" value="1"/>
</dbReference>
<evidence type="ECO:0000256" key="3">
    <source>
        <dbReference type="ARBA" id="ARBA00022638"/>
    </source>
</evidence>
<name>A0A433NJF3_9GAMM</name>
<dbReference type="PANTHER" id="PTHR38107:SF4">
    <property type="entry name" value="LYSOZYME"/>
    <property type="match status" value="1"/>
</dbReference>
<comment type="catalytic activity">
    <reaction evidence="1 6">
        <text>Hydrolysis of (1-&gt;4)-beta-linkages between N-acetylmuramic acid and N-acetyl-D-glucosamine residues in a peptidoglycan and between N-acetyl-D-glucosamine residues in chitodextrins.</text>
        <dbReference type="EC" id="3.2.1.17"/>
    </reaction>
</comment>
<accession>A0A433NJF3</accession>
<keyword evidence="11" id="KW-1185">Reference proteome</keyword>
<evidence type="ECO:0000256" key="5">
    <source>
        <dbReference type="ARBA" id="ARBA00023295"/>
    </source>
</evidence>
<evidence type="ECO:0000313" key="10">
    <source>
        <dbReference type="Proteomes" id="UP000269351"/>
    </source>
</evidence>
<dbReference type="GO" id="GO:0009253">
    <property type="term" value="P:peptidoglycan catabolic process"/>
    <property type="evidence" value="ECO:0007669"/>
    <property type="project" value="InterPro"/>
</dbReference>
<gene>
    <name evidence="9" type="ORF">F126LOC_017650</name>
    <name evidence="8" type="ORF">H4F48_10585</name>
</gene>